<dbReference type="KEGG" id="lhb:D1010_01270"/>
<dbReference type="AlphaFoldDB" id="A0A5P8M1N3"/>
<name>A0A5P8M1N3_9LACO</name>
<reference evidence="1 2" key="1">
    <citation type="submission" date="2019-10" db="EMBL/GenBank/DDBJ databases">
        <title>The completed genome of Lactobacillus harbinensis M1.</title>
        <authorList>
            <person name="Zheng Y."/>
        </authorList>
    </citation>
    <scope>NUCLEOTIDE SEQUENCE [LARGE SCALE GENOMIC DNA]</scope>
    <source>
        <strain evidence="1 2">M1</strain>
    </source>
</reference>
<accession>A0A5P8M1N3</accession>
<organism evidence="1 2">
    <name type="scientific">Schleiferilactobacillus harbinensis</name>
    <dbReference type="NCBI Taxonomy" id="304207"/>
    <lineage>
        <taxon>Bacteria</taxon>
        <taxon>Bacillati</taxon>
        <taxon>Bacillota</taxon>
        <taxon>Bacilli</taxon>
        <taxon>Lactobacillales</taxon>
        <taxon>Lactobacillaceae</taxon>
        <taxon>Schleiferilactobacillus</taxon>
    </lineage>
</organism>
<gene>
    <name evidence="1" type="ORF">D1010_01270</name>
</gene>
<dbReference type="EMBL" id="CP045143">
    <property type="protein sequence ID" value="QFR22184.1"/>
    <property type="molecule type" value="Genomic_DNA"/>
</dbReference>
<proteinExistence type="predicted"/>
<protein>
    <submittedName>
        <fullName evidence="1">Uncharacterized protein</fullName>
    </submittedName>
</protein>
<sequence>MKNTIVKTLLPILATLAIVFAFFVGTSKVDAALNDGGFETVNTDFEFWTPEQISAFLQSGKANSKIRDDQIREDIHQQAKLLANIQQPGEPATVSVENQAADLEQQIRANIGVGEKDLRLPAYDQYKYDAPVVKYVHVTGWASGQPTKGTHLKKGDGLIYTPSGGSTVTYSVNFGYGGVSFGVGIGSAAEGSVGVLLVAPSAGYYKVWADKTMKVTSTQWYGHQIAGSWVALSPLHAATMSSSNPVLKKVQ</sequence>
<evidence type="ECO:0000313" key="2">
    <source>
        <dbReference type="Proteomes" id="UP000326779"/>
    </source>
</evidence>
<dbReference type="Proteomes" id="UP000326779">
    <property type="component" value="Chromosome"/>
</dbReference>
<dbReference type="RefSeq" id="WP_152260102.1">
    <property type="nucleotide sequence ID" value="NZ_CP045143.1"/>
</dbReference>
<evidence type="ECO:0000313" key="1">
    <source>
        <dbReference type="EMBL" id="QFR22184.1"/>
    </source>
</evidence>